<dbReference type="GeneID" id="73380387"/>
<dbReference type="EMBL" id="JAHUZD010000103">
    <property type="protein sequence ID" value="KAI3404373.2"/>
    <property type="molecule type" value="Genomic_DNA"/>
</dbReference>
<dbReference type="Proteomes" id="UP001202479">
    <property type="component" value="Unassembled WGS sequence"/>
</dbReference>
<gene>
    <name evidence="4" type="ORF">KGF56_002770</name>
</gene>
<feature type="domain" description="AB hydrolase-1" evidence="3">
    <location>
        <begin position="65"/>
        <end position="319"/>
    </location>
</feature>
<accession>A0AAI9SWI0</accession>
<comment type="caution">
    <text evidence="4">The sequence shown here is derived from an EMBL/GenBank/DDBJ whole genome shotgun (WGS) entry which is preliminary data.</text>
</comment>
<dbReference type="SUPFAM" id="SSF53474">
    <property type="entry name" value="alpha/beta-Hydrolases"/>
    <property type="match status" value="1"/>
</dbReference>
<dbReference type="RefSeq" id="XP_049180118.1">
    <property type="nucleotide sequence ID" value="XM_049324034.1"/>
</dbReference>
<dbReference type="AlphaFoldDB" id="A0AAI9SWI0"/>
<evidence type="ECO:0000259" key="3">
    <source>
        <dbReference type="Pfam" id="PF00561"/>
    </source>
</evidence>
<evidence type="ECO:0000256" key="1">
    <source>
        <dbReference type="ARBA" id="ARBA00008645"/>
    </source>
</evidence>
<dbReference type="InterPro" id="IPR000073">
    <property type="entry name" value="AB_hydrolase_1"/>
</dbReference>
<dbReference type="InterPro" id="IPR029058">
    <property type="entry name" value="AB_hydrolase_fold"/>
</dbReference>
<dbReference type="Pfam" id="PF00561">
    <property type="entry name" value="Abhydrolase_1"/>
    <property type="match status" value="1"/>
</dbReference>
<evidence type="ECO:0000256" key="2">
    <source>
        <dbReference type="ARBA" id="ARBA00022801"/>
    </source>
</evidence>
<dbReference type="Gene3D" id="3.40.50.1820">
    <property type="entry name" value="alpha/beta hydrolase"/>
    <property type="match status" value="1"/>
</dbReference>
<dbReference type="GO" id="GO:0052689">
    <property type="term" value="F:carboxylic ester hydrolase activity"/>
    <property type="evidence" value="ECO:0007669"/>
    <property type="project" value="TreeGrafter"/>
</dbReference>
<proteinExistence type="inferred from homology"/>
<name>A0AAI9SWI0_9ASCO</name>
<dbReference type="GO" id="GO:0005739">
    <property type="term" value="C:mitochondrion"/>
    <property type="evidence" value="ECO:0007669"/>
    <property type="project" value="TreeGrafter"/>
</dbReference>
<protein>
    <recommendedName>
        <fullName evidence="3">AB hydrolase-1 domain-containing protein</fullName>
    </recommendedName>
</protein>
<evidence type="ECO:0000313" key="5">
    <source>
        <dbReference type="Proteomes" id="UP001202479"/>
    </source>
</evidence>
<dbReference type="PANTHER" id="PTHR46118:SF4">
    <property type="entry name" value="PROTEIN ABHD11"/>
    <property type="match status" value="1"/>
</dbReference>
<organism evidence="4 5">
    <name type="scientific">Candida oxycetoniae</name>
    <dbReference type="NCBI Taxonomy" id="497107"/>
    <lineage>
        <taxon>Eukaryota</taxon>
        <taxon>Fungi</taxon>
        <taxon>Dikarya</taxon>
        <taxon>Ascomycota</taxon>
        <taxon>Saccharomycotina</taxon>
        <taxon>Pichiomycetes</taxon>
        <taxon>Debaryomycetaceae</taxon>
        <taxon>Candida/Lodderomyces clade</taxon>
        <taxon>Candida</taxon>
    </lineage>
</organism>
<sequence length="349" mass="40707">MMLVLPQSVFRVQICVRSWRCIRGVARSPSFDTKSIPELPYAENISLAWKQLKPYKVKPVETKTPILFLHGLFGSKLSFNKVARKLSEITLSPAYAVDLRNHGESPHVLPHTYLQMAHDVYNFIKEREWESCILVGHSMGAKVAMLVSLLYPQLVEMLVVVDNSPRSMPLGDKFTNALLGMCEAEKIAFKFKQRSQVERVTEIKEIDEFLEQYIEDKNLRELVMSNLLINRKDLTNIHVKNKVKELFKIPVMNFWKNDVIGAMGEWPDLSVEKYEDPVLVIHGKKSDFVTTKDFGLFHEYFTNIQFKELDCGHWVSQEKPFEFVYLLMRFIQPDMKMSEEEVRRIVEDR</sequence>
<keyword evidence="5" id="KW-1185">Reference proteome</keyword>
<dbReference type="PANTHER" id="PTHR46118">
    <property type="entry name" value="PROTEIN ABHD11"/>
    <property type="match status" value="1"/>
</dbReference>
<reference evidence="4" key="1">
    <citation type="journal article" date="2022" name="DNA Res.">
        <title>Genome analysis of five recently described species of the CUG-Ser clade uncovers Candida theae as a new hybrid lineage with pathogenic potential in the Candida parapsilosis species complex.</title>
        <authorList>
            <person name="Mixao V."/>
            <person name="Del Olmo V."/>
            <person name="Hegedusova E."/>
            <person name="Saus E."/>
            <person name="Pryszcz L."/>
            <person name="Cillingova A."/>
            <person name="Nosek J."/>
            <person name="Gabaldon T."/>
        </authorList>
    </citation>
    <scope>NUCLEOTIDE SEQUENCE</scope>
    <source>
        <strain evidence="4">CBS 10844</strain>
    </source>
</reference>
<keyword evidence="2" id="KW-0378">Hydrolase</keyword>
<evidence type="ECO:0000313" key="4">
    <source>
        <dbReference type="EMBL" id="KAI3404373.2"/>
    </source>
</evidence>
<comment type="similarity">
    <text evidence="1">Belongs to the AB hydrolase superfamily.</text>
</comment>